<evidence type="ECO:0000313" key="1">
    <source>
        <dbReference type="EMBL" id="EJP74022.1"/>
    </source>
</evidence>
<accession>J4V6I4</accession>
<name>J4V6I4_9GAMM</name>
<dbReference type="GO" id="GO:0016301">
    <property type="term" value="F:kinase activity"/>
    <property type="evidence" value="ECO:0007669"/>
    <property type="project" value="UniProtKB-KW"/>
</dbReference>
<dbReference type="AlphaFoldDB" id="J4V6I4"/>
<sequence>MDFKKYMVAILILTFSANIFSTEKECKAKKIQLMKPLFPSVNVSGYTIIEFDVDQNGKIQKPRSIESKCLLQKRGSDDKEFKNCGVFIYESIAASRYIKYTQPTNSKGSTCSLKNETHKYTFINRRSDDLKYFKEISSKINSDFKNMEMTTPTPLKNPGDLKRQK</sequence>
<proteinExistence type="predicted"/>
<keyword evidence="1" id="KW-0808">Transferase</keyword>
<gene>
    <name evidence="1" type="ORF">NT02SARS_0416</name>
</gene>
<dbReference type="Proteomes" id="UP000010116">
    <property type="component" value="Unassembled WGS sequence"/>
</dbReference>
<dbReference type="HOGENOM" id="CLU_153910_0_0_6"/>
<organism evidence="1 2">
    <name type="scientific">SAR86 cluster bacterium SAR86B</name>
    <dbReference type="NCBI Taxonomy" id="1123867"/>
    <lineage>
        <taxon>Bacteria</taxon>
        <taxon>Pseudomonadati</taxon>
        <taxon>Pseudomonadota</taxon>
        <taxon>Gammaproteobacteria</taxon>
        <taxon>SAR86 cluster</taxon>
    </lineage>
</organism>
<keyword evidence="1" id="KW-0418">Kinase</keyword>
<dbReference type="EMBL" id="JH611164">
    <property type="protein sequence ID" value="EJP74022.1"/>
    <property type="molecule type" value="Genomic_DNA"/>
</dbReference>
<evidence type="ECO:0000313" key="2">
    <source>
        <dbReference type="Proteomes" id="UP000010116"/>
    </source>
</evidence>
<protein>
    <submittedName>
        <fullName evidence="1">Polyphosphate kinase 2</fullName>
    </submittedName>
</protein>
<reference evidence="1 2" key="1">
    <citation type="journal article" date="2012" name="ISME J.">
        <title>Genomic insights to SAR86, an abundant and uncultivated marine bacterial lineage.</title>
        <authorList>
            <person name="Dupont C.L."/>
            <person name="Rusch D.B."/>
            <person name="Yooseph S."/>
            <person name="Lombardo M.J."/>
            <person name="Richter R.A."/>
            <person name="Valas R."/>
            <person name="Novotny M."/>
            <person name="Yee-Greenbaum J."/>
            <person name="Selengut J.D."/>
            <person name="Haft D.H."/>
            <person name="Halpern A.L."/>
            <person name="Lasken R.S."/>
            <person name="Nealson K."/>
            <person name="Friedman R."/>
            <person name="Venter J.C."/>
        </authorList>
    </citation>
    <scope>NUCLEOTIDE SEQUENCE [LARGE SCALE GENOMIC DNA]</scope>
</reference>